<protein>
    <submittedName>
        <fullName evidence="1">Uncharacterized protein</fullName>
    </submittedName>
</protein>
<reference evidence="1" key="1">
    <citation type="submission" date="2020-10" db="EMBL/GenBank/DDBJ databases">
        <title>Chromosome-scale genome assembly of the Allis shad, Alosa alosa.</title>
        <authorList>
            <person name="Margot Z."/>
            <person name="Christophe K."/>
            <person name="Cabau C."/>
            <person name="Louis A."/>
            <person name="Berthelot C."/>
            <person name="Parey E."/>
            <person name="Roest Crollius H."/>
            <person name="Montfort J."/>
            <person name="Robinson-Rechavi M."/>
            <person name="Bucao C."/>
            <person name="Bouchez O."/>
            <person name="Gislard M."/>
            <person name="Lluch J."/>
            <person name="Milhes M."/>
            <person name="Lampietro C."/>
            <person name="Lopez Roques C."/>
            <person name="Donnadieu C."/>
            <person name="Braasch I."/>
            <person name="Desvignes T."/>
            <person name="Postlethwait J."/>
            <person name="Bobe J."/>
            <person name="Guiguen Y."/>
        </authorList>
    </citation>
    <scope>NUCLEOTIDE SEQUENCE</scope>
    <source>
        <strain evidence="1">M-15738</strain>
        <tissue evidence="1">Blood</tissue>
    </source>
</reference>
<accession>A0AAV6GK43</accession>
<comment type="caution">
    <text evidence="1">The sequence shown here is derived from an EMBL/GenBank/DDBJ whole genome shotgun (WGS) entry which is preliminary data.</text>
</comment>
<organism evidence="1 2">
    <name type="scientific">Alosa alosa</name>
    <name type="common">allis shad</name>
    <dbReference type="NCBI Taxonomy" id="278164"/>
    <lineage>
        <taxon>Eukaryota</taxon>
        <taxon>Metazoa</taxon>
        <taxon>Chordata</taxon>
        <taxon>Craniata</taxon>
        <taxon>Vertebrata</taxon>
        <taxon>Euteleostomi</taxon>
        <taxon>Actinopterygii</taxon>
        <taxon>Neopterygii</taxon>
        <taxon>Teleostei</taxon>
        <taxon>Clupei</taxon>
        <taxon>Clupeiformes</taxon>
        <taxon>Clupeoidei</taxon>
        <taxon>Clupeidae</taxon>
        <taxon>Alosa</taxon>
    </lineage>
</organism>
<dbReference type="Proteomes" id="UP000823561">
    <property type="component" value="Chromosome 9"/>
</dbReference>
<dbReference type="AlphaFoldDB" id="A0AAV6GK43"/>
<keyword evidence="2" id="KW-1185">Reference proteome</keyword>
<dbReference type="EMBL" id="JADWDJ010000009">
    <property type="protein sequence ID" value="KAG5275554.1"/>
    <property type="molecule type" value="Genomic_DNA"/>
</dbReference>
<sequence length="66" mass="7596">MSNKGRRRALVRALSLVKQQCPFASIQGDSERLYAGRCLRLGVRMFWNSRLILRFSKEVMADSGYT</sequence>
<evidence type="ECO:0000313" key="2">
    <source>
        <dbReference type="Proteomes" id="UP000823561"/>
    </source>
</evidence>
<gene>
    <name evidence="1" type="ORF">AALO_G00121620</name>
</gene>
<evidence type="ECO:0000313" key="1">
    <source>
        <dbReference type="EMBL" id="KAG5275554.1"/>
    </source>
</evidence>
<name>A0AAV6GK43_9TELE</name>
<proteinExistence type="predicted"/>